<protein>
    <submittedName>
        <fullName evidence="1">Uncharacterized protein</fullName>
    </submittedName>
</protein>
<reference evidence="1 2" key="1">
    <citation type="submission" date="2018-07" db="EMBL/GenBank/DDBJ databases">
        <title>Genome analysis of Runella aurantiaca.</title>
        <authorList>
            <person name="Yang X."/>
        </authorList>
    </citation>
    <scope>NUCLEOTIDE SEQUENCE [LARGE SCALE GENOMIC DNA]</scope>
    <source>
        <strain evidence="1 2">YX9</strain>
    </source>
</reference>
<comment type="caution">
    <text evidence="1">The sequence shown here is derived from an EMBL/GenBank/DDBJ whole genome shotgun (WGS) entry which is preliminary data.</text>
</comment>
<name>A0A369IDP3_9BACT</name>
<dbReference type="Proteomes" id="UP000253141">
    <property type="component" value="Unassembled WGS sequence"/>
</dbReference>
<organism evidence="1 2">
    <name type="scientific">Runella aurantiaca</name>
    <dbReference type="NCBI Taxonomy" id="2282308"/>
    <lineage>
        <taxon>Bacteria</taxon>
        <taxon>Pseudomonadati</taxon>
        <taxon>Bacteroidota</taxon>
        <taxon>Cytophagia</taxon>
        <taxon>Cytophagales</taxon>
        <taxon>Spirosomataceae</taxon>
        <taxon>Runella</taxon>
    </lineage>
</organism>
<evidence type="ECO:0000313" key="1">
    <source>
        <dbReference type="EMBL" id="RDB06385.1"/>
    </source>
</evidence>
<sequence>MLEIVYFNEDRYVWAKSLHLALELSENQYSRDIKRWISTKYLFQNNKEYKEPVKNYDYFQSKDLVGRTGVKEPQSIGSLISDIVHSTSMSSENKGPGNFSENYLIRFELAKIITVNSNCKLKDRLVQWLLSIEADLENNQIITRKSLLGLMEMVKMCTYIDNQLEYYKQHKKKFFEGKESEDSWKEFDNYRNSILKLFSESQLDAKYIELKKETPKSSYTKIEKYAIVDGLESIRASLFDFLTQRFDPYGHKNILKARDLADFVKQVFESAGVTEFNFKPKNYNPRGQLNLFLPIEEIVDIKLISQAIKELSR</sequence>
<gene>
    <name evidence="1" type="ORF">DVG78_08995</name>
</gene>
<proteinExistence type="predicted"/>
<dbReference type="RefSeq" id="WP_114460758.1">
    <property type="nucleotide sequence ID" value="NZ_QPIW01000005.1"/>
</dbReference>
<evidence type="ECO:0000313" key="2">
    <source>
        <dbReference type="Proteomes" id="UP000253141"/>
    </source>
</evidence>
<keyword evidence="2" id="KW-1185">Reference proteome</keyword>
<dbReference type="AlphaFoldDB" id="A0A369IDP3"/>
<accession>A0A369IDP3</accession>
<dbReference type="EMBL" id="QPIW01000005">
    <property type="protein sequence ID" value="RDB06385.1"/>
    <property type="molecule type" value="Genomic_DNA"/>
</dbReference>